<evidence type="ECO:0000313" key="1">
    <source>
        <dbReference type="EMBL" id="SDW61305.1"/>
    </source>
</evidence>
<accession>A0A1H2UZ14</accession>
<sequence length="122" mass="14744">MKPSEYNFFYEFPRDSNELIAYNSRTNSLALIEKEKYSKYRNFKDKHIPIDDEELVKDLRRGQFLIDDDIDELELLRFRLLSSRFDNKSLSITIAPTMNCNFNCIYCYEKPREENIFMTEEV</sequence>
<evidence type="ECO:0008006" key="3">
    <source>
        <dbReference type="Google" id="ProtNLM"/>
    </source>
</evidence>
<proteinExistence type="predicted"/>
<evidence type="ECO:0000313" key="2">
    <source>
        <dbReference type="Proteomes" id="UP000198828"/>
    </source>
</evidence>
<dbReference type="Proteomes" id="UP000198828">
    <property type="component" value="Unassembled WGS sequence"/>
</dbReference>
<dbReference type="Gene3D" id="3.20.20.70">
    <property type="entry name" value="Aldolase class I"/>
    <property type="match status" value="1"/>
</dbReference>
<keyword evidence="2" id="KW-1185">Reference proteome</keyword>
<protein>
    <recommendedName>
        <fullName evidence="3">4Fe-4S single cluster domain-containing protein</fullName>
    </recommendedName>
</protein>
<dbReference type="SUPFAM" id="SSF102114">
    <property type="entry name" value="Radical SAM enzymes"/>
    <property type="match status" value="1"/>
</dbReference>
<name>A0A1H2UZ14_9FIRM</name>
<gene>
    <name evidence="1" type="ORF">SAMN05660923_00970</name>
</gene>
<organism evidence="1 2">
    <name type="scientific">Tepidimicrobium xylanilyticum</name>
    <dbReference type="NCBI Taxonomy" id="1123352"/>
    <lineage>
        <taxon>Bacteria</taxon>
        <taxon>Bacillati</taxon>
        <taxon>Bacillota</taxon>
        <taxon>Tissierellia</taxon>
        <taxon>Tissierellales</taxon>
        <taxon>Tepidimicrobiaceae</taxon>
        <taxon>Tepidimicrobium</taxon>
    </lineage>
</organism>
<dbReference type="InterPro" id="IPR058240">
    <property type="entry name" value="rSAM_sf"/>
</dbReference>
<dbReference type="EMBL" id="FNNG01000003">
    <property type="protein sequence ID" value="SDW61305.1"/>
    <property type="molecule type" value="Genomic_DNA"/>
</dbReference>
<dbReference type="InterPro" id="IPR013785">
    <property type="entry name" value="Aldolase_TIM"/>
</dbReference>
<dbReference type="AlphaFoldDB" id="A0A1H2UZ14"/>
<reference evidence="1 2" key="1">
    <citation type="submission" date="2016-10" db="EMBL/GenBank/DDBJ databases">
        <authorList>
            <person name="de Groot N.N."/>
        </authorList>
    </citation>
    <scope>NUCLEOTIDE SEQUENCE [LARGE SCALE GENOMIC DNA]</scope>
    <source>
        <strain evidence="1 2">DSM 23310</strain>
    </source>
</reference>
<dbReference type="RefSeq" id="WP_200773646.1">
    <property type="nucleotide sequence ID" value="NZ_BSYN01000004.1"/>
</dbReference>